<reference evidence="2" key="1">
    <citation type="journal article" date="2023" name="Proc. Natl. Acad. Sci. U.S.A.">
        <title>Genomic and structural basis for evolution of tropane alkaloid biosynthesis.</title>
        <authorList>
            <person name="Wanga Y.-J."/>
            <person name="Taina T."/>
            <person name="Yua J.-Y."/>
            <person name="Lia J."/>
            <person name="Xua B."/>
            <person name="Chenc J."/>
            <person name="D'Auriad J.C."/>
            <person name="Huanga J.-P."/>
            <person name="Huanga S.-X."/>
        </authorList>
    </citation>
    <scope>NUCLEOTIDE SEQUENCE [LARGE SCALE GENOMIC DNA]</scope>
    <source>
        <strain evidence="2">cv. KIB-2019</strain>
    </source>
</reference>
<dbReference type="Proteomes" id="UP001152561">
    <property type="component" value="Unassembled WGS sequence"/>
</dbReference>
<protein>
    <submittedName>
        <fullName evidence="1">Uncharacterized protein</fullName>
    </submittedName>
</protein>
<proteinExistence type="predicted"/>
<comment type="caution">
    <text evidence="1">The sequence shown here is derived from an EMBL/GenBank/DDBJ whole genome shotgun (WGS) entry which is preliminary data.</text>
</comment>
<gene>
    <name evidence="1" type="ORF">K7X08_013697</name>
</gene>
<evidence type="ECO:0000313" key="2">
    <source>
        <dbReference type="Proteomes" id="UP001152561"/>
    </source>
</evidence>
<organism evidence="1 2">
    <name type="scientific">Anisodus acutangulus</name>
    <dbReference type="NCBI Taxonomy" id="402998"/>
    <lineage>
        <taxon>Eukaryota</taxon>
        <taxon>Viridiplantae</taxon>
        <taxon>Streptophyta</taxon>
        <taxon>Embryophyta</taxon>
        <taxon>Tracheophyta</taxon>
        <taxon>Spermatophyta</taxon>
        <taxon>Magnoliopsida</taxon>
        <taxon>eudicotyledons</taxon>
        <taxon>Gunneridae</taxon>
        <taxon>Pentapetalae</taxon>
        <taxon>asterids</taxon>
        <taxon>lamiids</taxon>
        <taxon>Solanales</taxon>
        <taxon>Solanaceae</taxon>
        <taxon>Solanoideae</taxon>
        <taxon>Hyoscyameae</taxon>
        <taxon>Anisodus</taxon>
    </lineage>
</organism>
<accession>A0A9Q1LKL5</accession>
<dbReference type="Gene3D" id="2.60.60.20">
    <property type="entry name" value="PLAT/LH2 domain"/>
    <property type="match status" value="1"/>
</dbReference>
<name>A0A9Q1LKL5_9SOLA</name>
<dbReference type="AlphaFoldDB" id="A0A9Q1LKL5"/>
<evidence type="ECO:0000313" key="1">
    <source>
        <dbReference type="EMBL" id="KAJ8539445.1"/>
    </source>
</evidence>
<keyword evidence="2" id="KW-1185">Reference proteome</keyword>
<sequence>MASTGKRESKMINGTVLLTKKTRLDLGSSEVAAEHQAYEILGHKVILQLISSVHGDPDVQENEVRDFRCFIQNTGV</sequence>
<dbReference type="EMBL" id="JAJAGQ010000016">
    <property type="protein sequence ID" value="KAJ8539445.1"/>
    <property type="molecule type" value="Genomic_DNA"/>
</dbReference>